<dbReference type="AlphaFoldDB" id="A0A2T4AJH5"/>
<dbReference type="PANTHER" id="PTHR46044:SF14">
    <property type="entry name" value="ARYLACETONITRILASE"/>
    <property type="match status" value="1"/>
</dbReference>
<evidence type="ECO:0000256" key="5">
    <source>
        <dbReference type="PROSITE-ProRule" id="PRU10139"/>
    </source>
</evidence>
<dbReference type="GeneID" id="36625714"/>
<dbReference type="EMBL" id="KZ679678">
    <property type="protein sequence ID" value="PTB57219.1"/>
    <property type="molecule type" value="Genomic_DNA"/>
</dbReference>
<keyword evidence="2" id="KW-0378">Hydrolase</keyword>
<name>A0A2T4AJH5_TRIHA</name>
<dbReference type="EC" id="3.5.5.1" evidence="4"/>
<dbReference type="STRING" id="983964.A0A2T4AJH5"/>
<evidence type="ECO:0000313" key="8">
    <source>
        <dbReference type="Proteomes" id="UP000241690"/>
    </source>
</evidence>
<gene>
    <name evidence="7" type="ORF">M431DRAFT_493696</name>
</gene>
<dbReference type="RefSeq" id="XP_024776896.1">
    <property type="nucleotide sequence ID" value="XM_024917145.1"/>
</dbReference>
<dbReference type="PANTHER" id="PTHR46044">
    <property type="entry name" value="NITRILASE"/>
    <property type="match status" value="1"/>
</dbReference>
<evidence type="ECO:0000256" key="4">
    <source>
        <dbReference type="ARBA" id="ARBA00039045"/>
    </source>
</evidence>
<dbReference type="PROSITE" id="PS00920">
    <property type="entry name" value="NITRIL_CHT_1"/>
    <property type="match status" value="1"/>
</dbReference>
<dbReference type="Gene3D" id="3.60.110.10">
    <property type="entry name" value="Carbon-nitrogen hydrolase"/>
    <property type="match status" value="1"/>
</dbReference>
<dbReference type="PROSITE" id="PS50263">
    <property type="entry name" value="CN_HYDROLASE"/>
    <property type="match status" value="1"/>
</dbReference>
<dbReference type="Proteomes" id="UP000241690">
    <property type="component" value="Unassembled WGS sequence"/>
</dbReference>
<dbReference type="CDD" id="cd07564">
    <property type="entry name" value="nitrilases_CHs"/>
    <property type="match status" value="1"/>
</dbReference>
<accession>A0A2T4AJH5</accession>
<proteinExistence type="inferred from homology"/>
<comment type="similarity">
    <text evidence="1">Belongs to the carbon-nitrogen hydrolase superfamily. Nitrilase family.</text>
</comment>
<feature type="active site" description="Proton acceptor" evidence="5">
    <location>
        <position position="48"/>
    </location>
</feature>
<dbReference type="InterPro" id="IPR036526">
    <property type="entry name" value="C-N_Hydrolase_sf"/>
</dbReference>
<dbReference type="Pfam" id="PF00795">
    <property type="entry name" value="CN_hydrolase"/>
    <property type="match status" value="1"/>
</dbReference>
<reference evidence="7 8" key="1">
    <citation type="submission" date="2016-07" db="EMBL/GenBank/DDBJ databases">
        <title>Multiple horizontal gene transfer events from other fungi enriched the ability of initially mycotrophic Trichoderma (Ascomycota) to feed on dead plant biomass.</title>
        <authorList>
            <consortium name="DOE Joint Genome Institute"/>
            <person name="Aerts A."/>
            <person name="Atanasova L."/>
            <person name="Chenthamara K."/>
            <person name="Zhang J."/>
            <person name="Grujic M."/>
            <person name="Henrissat B."/>
            <person name="Kuo A."/>
            <person name="Salamov A."/>
            <person name="Lipzen A."/>
            <person name="Labutti K."/>
            <person name="Barry K."/>
            <person name="Miao Y."/>
            <person name="Rahimi M.J."/>
            <person name="Shen Q."/>
            <person name="Grigoriev I.V."/>
            <person name="Kubicek C.P."/>
            <person name="Druzhinina I.S."/>
        </authorList>
    </citation>
    <scope>NUCLEOTIDE SEQUENCE [LARGE SCALE GENOMIC DNA]</scope>
    <source>
        <strain evidence="7 8">CBS 226.95</strain>
    </source>
</reference>
<evidence type="ECO:0000256" key="1">
    <source>
        <dbReference type="ARBA" id="ARBA00008129"/>
    </source>
</evidence>
<evidence type="ECO:0000313" key="7">
    <source>
        <dbReference type="EMBL" id="PTB57219.1"/>
    </source>
</evidence>
<evidence type="ECO:0000256" key="3">
    <source>
        <dbReference type="ARBA" id="ARBA00036406"/>
    </source>
</evidence>
<evidence type="ECO:0000256" key="2">
    <source>
        <dbReference type="ARBA" id="ARBA00022801"/>
    </source>
</evidence>
<dbReference type="SUPFAM" id="SSF56317">
    <property type="entry name" value="Carbon-nitrogen hydrolase"/>
    <property type="match status" value="1"/>
</dbReference>
<dbReference type="GO" id="GO:0016836">
    <property type="term" value="F:hydro-lyase activity"/>
    <property type="evidence" value="ECO:0007669"/>
    <property type="project" value="UniProtKB-ARBA"/>
</dbReference>
<protein>
    <recommendedName>
        <fullName evidence="4">nitrilase</fullName>
        <ecNumber evidence="4">3.5.5.1</ecNumber>
    </recommendedName>
</protein>
<dbReference type="InterPro" id="IPR003010">
    <property type="entry name" value="C-N_Hydrolase"/>
</dbReference>
<sequence length="304" mass="32887">MASNFRIVKAAAVQAEPVWLDLESTIAKTCRLIKEAASNGAQIVSFPEAFVPGYPAWIWVRAMDFETNIRYADNSLSIDSEEMERLKACAAENNIVVCLGYSEREGNSLYIGQYTIDNTGELVMSRRKLKPVHMERTIFGDGNGPSLNNVATTGVGRVGQLSCAGEEIHCAAWPPVAPHPGGPAPYSMADEAVASFSSVYSMQAQCFTLHSTAVISQPSIEKLGVEQTPLFNQPGGGNARIYGPDGRLLTKDLPPSEEGMVYADLDMSLITKEKGFLDNCGHAGRPELLWLGRHASHQGPVRSA</sequence>
<feature type="domain" description="CN hydrolase" evidence="6">
    <location>
        <begin position="8"/>
        <end position="267"/>
    </location>
</feature>
<dbReference type="InterPro" id="IPR044149">
    <property type="entry name" value="Nitrilases_CHs"/>
</dbReference>
<organism evidence="7 8">
    <name type="scientific">Trichoderma harzianum CBS 226.95</name>
    <dbReference type="NCBI Taxonomy" id="983964"/>
    <lineage>
        <taxon>Eukaryota</taxon>
        <taxon>Fungi</taxon>
        <taxon>Dikarya</taxon>
        <taxon>Ascomycota</taxon>
        <taxon>Pezizomycotina</taxon>
        <taxon>Sordariomycetes</taxon>
        <taxon>Hypocreomycetidae</taxon>
        <taxon>Hypocreales</taxon>
        <taxon>Hypocreaceae</taxon>
        <taxon>Trichoderma</taxon>
    </lineage>
</organism>
<dbReference type="GO" id="GO:0000257">
    <property type="term" value="F:nitrilase activity"/>
    <property type="evidence" value="ECO:0007669"/>
    <property type="project" value="UniProtKB-EC"/>
</dbReference>
<evidence type="ECO:0000259" key="6">
    <source>
        <dbReference type="PROSITE" id="PS50263"/>
    </source>
</evidence>
<keyword evidence="8" id="KW-1185">Reference proteome</keyword>
<comment type="catalytic activity">
    <reaction evidence="3">
        <text>a nitrile + 2 H2O = a carboxylate + NH4(+)</text>
        <dbReference type="Rhea" id="RHEA:21724"/>
        <dbReference type="ChEBI" id="CHEBI:15377"/>
        <dbReference type="ChEBI" id="CHEBI:18379"/>
        <dbReference type="ChEBI" id="CHEBI:28938"/>
        <dbReference type="ChEBI" id="CHEBI:29067"/>
        <dbReference type="EC" id="3.5.5.1"/>
    </reaction>
</comment>
<dbReference type="InterPro" id="IPR000132">
    <property type="entry name" value="Nitrilase/CN_hydratase_CS"/>
</dbReference>